<dbReference type="RefSeq" id="WP_248651621.1">
    <property type="nucleotide sequence ID" value="NZ_CP096659.1"/>
</dbReference>
<evidence type="ECO:0000313" key="2">
    <source>
        <dbReference type="EMBL" id="UPV75583.1"/>
    </source>
</evidence>
<sequence>MTVSEFRTLLAEPVGAFVCYVVGSLCFSLVAAALLPVSWVALLAFAVACYTVSAKAMLASRSPSPPSGIDYGRESGVGNYGKWEARNFVRSMSTIALVAALSAPVFFGELRWMGETAESSFATLFYLGVVPTAYWMSDRLTAQYLPSYRPHLYPDDYTRPLDGQQGE</sequence>
<protein>
    <submittedName>
        <fullName evidence="2">Uncharacterized protein</fullName>
    </submittedName>
</protein>
<keyword evidence="3" id="KW-1185">Reference proteome</keyword>
<reference evidence="2 3" key="1">
    <citation type="submission" date="2022-04" db="EMBL/GenBank/DDBJ databases">
        <title>Diverse halophilic archaea isolated from saline environments.</title>
        <authorList>
            <person name="Cui H.-L."/>
        </authorList>
    </citation>
    <scope>NUCLEOTIDE SEQUENCE [LARGE SCALE GENOMIC DNA]</scope>
    <source>
        <strain evidence="2 3">XZYJT49</strain>
    </source>
</reference>
<keyword evidence="1" id="KW-1133">Transmembrane helix</keyword>
<dbReference type="AlphaFoldDB" id="A0A8U0HXV1"/>
<keyword evidence="1" id="KW-0472">Membrane</keyword>
<accession>A0A8U0HXV1</accession>
<dbReference type="KEGG" id="halx:M0R89_05825"/>
<organism evidence="2 3">
    <name type="scientific">Halorussus limi</name>
    <dbReference type="NCBI Taxonomy" id="2938695"/>
    <lineage>
        <taxon>Archaea</taxon>
        <taxon>Methanobacteriati</taxon>
        <taxon>Methanobacteriota</taxon>
        <taxon>Stenosarchaea group</taxon>
        <taxon>Halobacteria</taxon>
        <taxon>Halobacteriales</taxon>
        <taxon>Haladaptataceae</taxon>
        <taxon>Halorussus</taxon>
    </lineage>
</organism>
<evidence type="ECO:0000313" key="3">
    <source>
        <dbReference type="Proteomes" id="UP000830729"/>
    </source>
</evidence>
<feature type="transmembrane region" description="Helical" evidence="1">
    <location>
        <begin position="20"/>
        <end position="52"/>
    </location>
</feature>
<dbReference type="Proteomes" id="UP000830729">
    <property type="component" value="Chromosome"/>
</dbReference>
<dbReference type="GeneID" id="72184698"/>
<evidence type="ECO:0000256" key="1">
    <source>
        <dbReference type="SAM" id="Phobius"/>
    </source>
</evidence>
<gene>
    <name evidence="2" type="ORF">M0R89_05825</name>
</gene>
<name>A0A8U0HXV1_9EURY</name>
<feature type="transmembrane region" description="Helical" evidence="1">
    <location>
        <begin position="88"/>
        <end position="107"/>
    </location>
</feature>
<proteinExistence type="predicted"/>
<feature type="transmembrane region" description="Helical" evidence="1">
    <location>
        <begin position="119"/>
        <end position="137"/>
    </location>
</feature>
<keyword evidence="1" id="KW-0812">Transmembrane</keyword>
<dbReference type="EMBL" id="CP096659">
    <property type="protein sequence ID" value="UPV75583.1"/>
    <property type="molecule type" value="Genomic_DNA"/>
</dbReference>